<evidence type="ECO:0000259" key="1">
    <source>
        <dbReference type="PROSITE" id="PS50076"/>
    </source>
</evidence>
<dbReference type="InParanoid" id="F0YDE2"/>
<dbReference type="OrthoDB" id="26525at2759"/>
<dbReference type="AlphaFoldDB" id="F0YDE2"/>
<dbReference type="SUPFAM" id="SSF52833">
    <property type="entry name" value="Thioredoxin-like"/>
    <property type="match status" value="1"/>
</dbReference>
<dbReference type="InterPro" id="IPR013766">
    <property type="entry name" value="Thioredoxin_domain"/>
</dbReference>
<dbReference type="EMBL" id="GL833133">
    <property type="protein sequence ID" value="EGB06723.1"/>
    <property type="molecule type" value="Genomic_DNA"/>
</dbReference>
<dbReference type="RefSeq" id="XP_009038473.1">
    <property type="nucleotide sequence ID" value="XM_009040225.1"/>
</dbReference>
<feature type="domain" description="J" evidence="1">
    <location>
        <begin position="101"/>
        <end position="195"/>
    </location>
</feature>
<evidence type="ECO:0000313" key="4">
    <source>
        <dbReference type="Proteomes" id="UP000002729"/>
    </source>
</evidence>
<dbReference type="InterPro" id="IPR001623">
    <property type="entry name" value="DnaJ_domain"/>
</dbReference>
<dbReference type="CDD" id="cd02947">
    <property type="entry name" value="TRX_family"/>
    <property type="match status" value="1"/>
</dbReference>
<keyword evidence="4" id="KW-1185">Reference proteome</keyword>
<dbReference type="InterPro" id="IPR036869">
    <property type="entry name" value="J_dom_sf"/>
</dbReference>
<dbReference type="Gene3D" id="1.10.287.110">
    <property type="entry name" value="DnaJ domain"/>
    <property type="match status" value="1"/>
</dbReference>
<proteinExistence type="predicted"/>
<evidence type="ECO:0008006" key="5">
    <source>
        <dbReference type="Google" id="ProtNLM"/>
    </source>
</evidence>
<evidence type="ECO:0000259" key="2">
    <source>
        <dbReference type="PROSITE" id="PS51352"/>
    </source>
</evidence>
<dbReference type="PROSITE" id="PS50076">
    <property type="entry name" value="DNAJ_2"/>
    <property type="match status" value="1"/>
</dbReference>
<name>F0YDE2_AURAN</name>
<dbReference type="KEGG" id="aaf:AURANDRAFT_65385"/>
<dbReference type="GeneID" id="20225308"/>
<reference evidence="3 4" key="1">
    <citation type="journal article" date="2011" name="Proc. Natl. Acad. Sci. U.S.A.">
        <title>Niche of harmful alga Aureococcus anophagefferens revealed through ecogenomics.</title>
        <authorList>
            <person name="Gobler C.J."/>
            <person name="Berry D.L."/>
            <person name="Dyhrman S.T."/>
            <person name="Wilhelm S.W."/>
            <person name="Salamov A."/>
            <person name="Lobanov A.V."/>
            <person name="Zhang Y."/>
            <person name="Collier J.L."/>
            <person name="Wurch L.L."/>
            <person name="Kustka A.B."/>
            <person name="Dill B.D."/>
            <person name="Shah M."/>
            <person name="VerBerkmoes N.C."/>
            <person name="Kuo A."/>
            <person name="Terry A."/>
            <person name="Pangilinan J."/>
            <person name="Lindquist E.A."/>
            <person name="Lucas S."/>
            <person name="Paulsen I.T."/>
            <person name="Hattenrath-Lehmann T.K."/>
            <person name="Talmage S.C."/>
            <person name="Walker E.A."/>
            <person name="Koch F."/>
            <person name="Burson A.M."/>
            <person name="Marcoval M.A."/>
            <person name="Tang Y.Z."/>
            <person name="Lecleir G.R."/>
            <person name="Coyne K.J."/>
            <person name="Berg G.M."/>
            <person name="Bertrand E.M."/>
            <person name="Saito M.A."/>
            <person name="Gladyshev V.N."/>
            <person name="Grigoriev I.V."/>
        </authorList>
    </citation>
    <scope>NUCLEOTIDE SEQUENCE [LARGE SCALE GENOMIC DNA]</scope>
    <source>
        <strain evidence="4">CCMP 1984</strain>
    </source>
</reference>
<evidence type="ECO:0000313" key="3">
    <source>
        <dbReference type="EMBL" id="EGB06723.1"/>
    </source>
</evidence>
<dbReference type="Pfam" id="PF00085">
    <property type="entry name" value="Thioredoxin"/>
    <property type="match status" value="1"/>
</dbReference>
<dbReference type="SUPFAM" id="SSF46565">
    <property type="entry name" value="Chaperone J-domain"/>
    <property type="match status" value="1"/>
</dbReference>
<accession>F0YDE2</accession>
<gene>
    <name evidence="3" type="ORF">AURANDRAFT_65385</name>
</gene>
<feature type="domain" description="Thioredoxin" evidence="2">
    <location>
        <begin position="499"/>
        <end position="669"/>
    </location>
</feature>
<dbReference type="InterPro" id="IPR036249">
    <property type="entry name" value="Thioredoxin-like_sf"/>
</dbReference>
<dbReference type="Gene3D" id="3.40.30.10">
    <property type="entry name" value="Glutaredoxin"/>
    <property type="match status" value="1"/>
</dbReference>
<dbReference type="SMART" id="SM00271">
    <property type="entry name" value="DnaJ"/>
    <property type="match status" value="1"/>
</dbReference>
<protein>
    <recommendedName>
        <fullName evidence="5">DnaJ homolog subfamily C member 16</fullName>
    </recommendedName>
</protein>
<sequence>MAAYYDPTAPETIESGLRFWSRDDAALYAYWARCGEAGALFEQPVALLRLVAYNPSFFLGLARARAARGARYLCPTGHERRRDRVEADAKRDAAAARDDASAWAELGLPRGCSRAAARRAYKRLALLHHPDRRGSREAMAAVNAAYAAVEASFAGGGDADGRDDAAAAARADAAEADAAEAARDARARRTWDVATARGLDGLAAALEVGARAIFFEELARRLEASDDAGAVLAAPVDPDGNTVLHLACARDAAWAVSAVVSCAGAAWPTLLGLENARGDAPADVAGPAAAARLAELRAAAAAASRANRRAPHAGGWCRVFLATFGAFLPLRELARAASGEDRPGLALAVAVVVRAAAGPDCLYGAARGGLAQGSTRERNSQLQRLRSRPFSTRLAIALALGPALRASRFRAAGAAYALVALPRLARSSLVAAVADVALAVAKVPYVAVAPRVRGLAAPEAKTAAAGPCLALLLFSARVGVGAVVARVWDFMALRRGVLLLVWVGASSFSLRVRPAPANGGGVFVRGGGLDTLEDGPAFDAAVARSRRVAVLISAPWCRACRAIRPKLKRVSAEYEAKGVAFFEVSQPDVADMASESEFLAADDVKFTPMVQLYEERRRVDCFKAGPSGGYFTLRTTAPVHLEYLALLALLVVLSVDVLDVSRIVGAPIA</sequence>
<organism evidence="4">
    <name type="scientific">Aureococcus anophagefferens</name>
    <name type="common">Harmful bloom alga</name>
    <dbReference type="NCBI Taxonomy" id="44056"/>
    <lineage>
        <taxon>Eukaryota</taxon>
        <taxon>Sar</taxon>
        <taxon>Stramenopiles</taxon>
        <taxon>Ochrophyta</taxon>
        <taxon>Pelagophyceae</taxon>
        <taxon>Pelagomonadales</taxon>
        <taxon>Pelagomonadaceae</taxon>
        <taxon>Aureococcus</taxon>
    </lineage>
</organism>
<dbReference type="Proteomes" id="UP000002729">
    <property type="component" value="Unassembled WGS sequence"/>
</dbReference>
<dbReference type="PROSITE" id="PS51352">
    <property type="entry name" value="THIOREDOXIN_2"/>
    <property type="match status" value="1"/>
</dbReference>